<comment type="cofactor">
    <cofactor evidence="1">
        <name>FAD</name>
        <dbReference type="ChEBI" id="CHEBI:57692"/>
    </cofactor>
</comment>
<sequence>MEHNYDAVIVGSGFAGAVTARRLAEAGKRVLVLEKRSHIGGNAYDSLDGAGVLVHRYGPHIFHTNSEAAWRFLSRFTEWHPYRHEVVGSIRGKFVPIPFNLHSVDLCFAPGKAARLRERLIAGYGLGSRVPIAELRRQSDPELRELAEYIFENVFCHYTEKQWGTPPDAVDPSVLKRVPVLVSEDDRYFQDTWQGIPAKGYTALFERMLDYPGVEVRLGTEASERLRVGEDRVYLDGEPFGGVTVYTGALDELCGCSLGRLPYRTLDFQFETLPVTWFQPKGTVNYTVDMPFTRITEFKYFLGQDLPGRTTIVREFARDYAGKEGEIPYYAVKNPGSDRLYAAYLKKISALPRFYLLGRLAEYQYYNMDAIVARALERADEILAGWEATA</sequence>
<comment type="caution">
    <text evidence="7">The sequence shown here is derived from an EMBL/GenBank/DDBJ whole genome shotgun (WGS) entry which is preliminary data.</text>
</comment>
<evidence type="ECO:0000256" key="4">
    <source>
        <dbReference type="ARBA" id="ARBA00022827"/>
    </source>
</evidence>
<evidence type="ECO:0000256" key="2">
    <source>
        <dbReference type="ARBA" id="ARBA00009321"/>
    </source>
</evidence>
<evidence type="ECO:0000256" key="5">
    <source>
        <dbReference type="ARBA" id="ARBA00023235"/>
    </source>
</evidence>
<evidence type="ECO:0000256" key="3">
    <source>
        <dbReference type="ARBA" id="ARBA00022630"/>
    </source>
</evidence>
<accession>A0A498CRH1</accession>
<dbReference type="GO" id="GO:0005829">
    <property type="term" value="C:cytosol"/>
    <property type="evidence" value="ECO:0007669"/>
    <property type="project" value="TreeGrafter"/>
</dbReference>
<dbReference type="InterPro" id="IPR015899">
    <property type="entry name" value="UDP-GalPyranose_mutase_C"/>
</dbReference>
<dbReference type="RefSeq" id="WP_121586515.1">
    <property type="nucleotide sequence ID" value="NZ_RCHT01000006.1"/>
</dbReference>
<keyword evidence="5 7" id="KW-0413">Isomerase</keyword>
<dbReference type="Pfam" id="PF13450">
    <property type="entry name" value="NAD_binding_8"/>
    <property type="match status" value="1"/>
</dbReference>
<dbReference type="SUPFAM" id="SSF51971">
    <property type="entry name" value="Nucleotide-binding domain"/>
    <property type="match status" value="1"/>
</dbReference>
<dbReference type="PANTHER" id="PTHR21197:SF0">
    <property type="entry name" value="UDP-GALACTOPYRANOSE MUTASE"/>
    <property type="match status" value="1"/>
</dbReference>
<organism evidence="7 8">
    <name type="scientific">Anaerotruncus massiliensis</name>
    <name type="common">ex Liu et al. 2021</name>
    <dbReference type="NCBI Taxonomy" id="2321404"/>
    <lineage>
        <taxon>Bacteria</taxon>
        <taxon>Bacillati</taxon>
        <taxon>Bacillota</taxon>
        <taxon>Clostridia</taxon>
        <taxon>Eubacteriales</taxon>
        <taxon>Oscillospiraceae</taxon>
        <taxon>Anaerotruncus</taxon>
    </lineage>
</organism>
<proteinExistence type="inferred from homology"/>
<dbReference type="EC" id="5.4.99.9" evidence="7"/>
<evidence type="ECO:0000259" key="6">
    <source>
        <dbReference type="Pfam" id="PF03275"/>
    </source>
</evidence>
<dbReference type="Gene3D" id="3.40.50.720">
    <property type="entry name" value="NAD(P)-binding Rossmann-like Domain"/>
    <property type="match status" value="3"/>
</dbReference>
<dbReference type="PANTHER" id="PTHR21197">
    <property type="entry name" value="UDP-GALACTOPYRANOSE MUTASE"/>
    <property type="match status" value="1"/>
</dbReference>
<dbReference type="GO" id="GO:0050660">
    <property type="term" value="F:flavin adenine dinucleotide binding"/>
    <property type="evidence" value="ECO:0007669"/>
    <property type="project" value="TreeGrafter"/>
</dbReference>
<evidence type="ECO:0000313" key="8">
    <source>
        <dbReference type="Proteomes" id="UP000276301"/>
    </source>
</evidence>
<protein>
    <submittedName>
        <fullName evidence="7">UDP-galactopyranose mutase</fullName>
        <ecNumber evidence="7">5.4.99.9</ecNumber>
    </submittedName>
</protein>
<dbReference type="AlphaFoldDB" id="A0A498CRH1"/>
<dbReference type="InterPro" id="IPR004379">
    <property type="entry name" value="UDP-GALP_mutase"/>
</dbReference>
<dbReference type="NCBIfam" id="TIGR00031">
    <property type="entry name" value="UDP-GALP_mutase"/>
    <property type="match status" value="1"/>
</dbReference>
<keyword evidence="3" id="KW-0285">Flavoprotein</keyword>
<feature type="domain" description="UDP-galactopyranose mutase C-terminal" evidence="6">
    <location>
        <begin position="154"/>
        <end position="365"/>
    </location>
</feature>
<gene>
    <name evidence="7" type="primary">glf</name>
    <name evidence="7" type="ORF">D4A47_05590</name>
</gene>
<keyword evidence="8" id="KW-1185">Reference proteome</keyword>
<dbReference type="GO" id="GO:0008767">
    <property type="term" value="F:UDP-galactopyranose mutase activity"/>
    <property type="evidence" value="ECO:0007669"/>
    <property type="project" value="UniProtKB-EC"/>
</dbReference>
<dbReference type="Proteomes" id="UP000276301">
    <property type="component" value="Unassembled WGS sequence"/>
</dbReference>
<comment type="similarity">
    <text evidence="2">Belongs to the UDP-galactopyranose/dTDP-fucopyranose mutase family.</text>
</comment>
<evidence type="ECO:0000313" key="7">
    <source>
        <dbReference type="EMBL" id="RLL12445.1"/>
    </source>
</evidence>
<name>A0A498CRH1_9FIRM</name>
<evidence type="ECO:0000256" key="1">
    <source>
        <dbReference type="ARBA" id="ARBA00001974"/>
    </source>
</evidence>
<reference evidence="7 8" key="1">
    <citation type="submission" date="2018-10" db="EMBL/GenBank/DDBJ databases">
        <title>Anaerotruncus faecis sp. nov., isolated from human feces.</title>
        <authorList>
            <person name="Wang Y.-J."/>
        </authorList>
    </citation>
    <scope>NUCLEOTIDE SEQUENCE [LARGE SCALE GENOMIC DNA]</scope>
    <source>
        <strain evidence="7 8">22A2-44</strain>
    </source>
</reference>
<keyword evidence="4" id="KW-0274">FAD</keyword>
<dbReference type="SUPFAM" id="SSF54373">
    <property type="entry name" value="FAD-linked reductases, C-terminal domain"/>
    <property type="match status" value="1"/>
</dbReference>
<dbReference type="EMBL" id="RCHT01000006">
    <property type="protein sequence ID" value="RLL12445.1"/>
    <property type="molecule type" value="Genomic_DNA"/>
</dbReference>
<dbReference type="Pfam" id="PF03275">
    <property type="entry name" value="GLF"/>
    <property type="match status" value="1"/>
</dbReference>